<evidence type="ECO:0000313" key="1">
    <source>
        <dbReference type="EMBL" id="MBW8486147.1"/>
    </source>
</evidence>
<evidence type="ECO:0000313" key="2">
    <source>
        <dbReference type="Proteomes" id="UP000774570"/>
    </source>
</evidence>
<keyword evidence="2" id="KW-1185">Reference proteome</keyword>
<dbReference type="PANTHER" id="PTHR38567:SF1">
    <property type="entry name" value="DUF4291 DOMAIN-CONTAINING PROTEIN"/>
    <property type="match status" value="1"/>
</dbReference>
<gene>
    <name evidence="1" type="ORF">K1Y72_27510</name>
</gene>
<sequence>MTNTIRARYDSESITVYQAYAPAIAEPAVAAGHFIPPFSRSRMTWIKPSFLWLMARSGWARKPGQEMILAIRITRTGWEEALSQAALSHPDRRRYTDTSEWRRAVREAPVRIQWDPERSLRGAKLEERSIQVGLSRHIVASYVDEWTLAIEDLTPLARRIHRLLQDGKITRARALLPAESPYPLPPALADHITADKSEPAR</sequence>
<dbReference type="InterPro" id="IPR025633">
    <property type="entry name" value="DUF4291"/>
</dbReference>
<comment type="caution">
    <text evidence="1">The sequence shown here is derived from an EMBL/GenBank/DDBJ whole genome shotgun (WGS) entry which is preliminary data.</text>
</comment>
<accession>A0ABS7G2U3</accession>
<dbReference type="Proteomes" id="UP000774570">
    <property type="component" value="Unassembled WGS sequence"/>
</dbReference>
<proteinExistence type="predicted"/>
<dbReference type="PANTHER" id="PTHR38567">
    <property type="entry name" value="DUF4291 DOMAIN-CONTAINING PROTEIN"/>
    <property type="match status" value="1"/>
</dbReference>
<dbReference type="EMBL" id="JAIBOA010000021">
    <property type="protein sequence ID" value="MBW8486147.1"/>
    <property type="molecule type" value="Genomic_DNA"/>
</dbReference>
<organism evidence="1 2">
    <name type="scientific">Actinomadura parmotrematis</name>
    <dbReference type="NCBI Taxonomy" id="2864039"/>
    <lineage>
        <taxon>Bacteria</taxon>
        <taxon>Bacillati</taxon>
        <taxon>Actinomycetota</taxon>
        <taxon>Actinomycetes</taxon>
        <taxon>Streptosporangiales</taxon>
        <taxon>Thermomonosporaceae</taxon>
        <taxon>Actinomadura</taxon>
    </lineage>
</organism>
<name>A0ABS7G2U3_9ACTN</name>
<protein>
    <submittedName>
        <fullName evidence="1">DUF4291 domain-containing protein</fullName>
    </submittedName>
</protein>
<dbReference type="Pfam" id="PF14124">
    <property type="entry name" value="DUF4291"/>
    <property type="match status" value="1"/>
</dbReference>
<reference evidence="1 2" key="1">
    <citation type="submission" date="2021-07" db="EMBL/GenBank/DDBJ databases">
        <title>Actinomadura sp. PM05-2 isolated from lichen.</title>
        <authorList>
            <person name="Somphong A."/>
            <person name="Phongsopitanun W."/>
            <person name="Tanasupawat S."/>
            <person name="Peongsungnone V."/>
        </authorList>
    </citation>
    <scope>NUCLEOTIDE SEQUENCE [LARGE SCALE GENOMIC DNA]</scope>
    <source>
        <strain evidence="1 2">PM05-2</strain>
    </source>
</reference>